<evidence type="ECO:0000259" key="4">
    <source>
        <dbReference type="PROSITE" id="PS50932"/>
    </source>
</evidence>
<keyword evidence="3" id="KW-0804">Transcription</keyword>
<dbReference type="Proteomes" id="UP000092611">
    <property type="component" value="Unassembled WGS sequence"/>
</dbReference>
<dbReference type="SUPFAM" id="SSF47413">
    <property type="entry name" value="lambda repressor-like DNA-binding domains"/>
    <property type="match status" value="1"/>
</dbReference>
<dbReference type="PROSITE" id="PS50932">
    <property type="entry name" value="HTH_LACI_2"/>
    <property type="match status" value="1"/>
</dbReference>
<evidence type="ECO:0000256" key="2">
    <source>
        <dbReference type="ARBA" id="ARBA00023125"/>
    </source>
</evidence>
<dbReference type="SMART" id="SM00354">
    <property type="entry name" value="HTH_LACI"/>
    <property type="match status" value="1"/>
</dbReference>
<dbReference type="Gene3D" id="3.40.50.2300">
    <property type="match status" value="1"/>
</dbReference>
<dbReference type="RefSeq" id="WP_046943087.1">
    <property type="nucleotide sequence ID" value="NZ_CP135909.1"/>
</dbReference>
<dbReference type="CDD" id="cd01392">
    <property type="entry name" value="HTH_LacI"/>
    <property type="match status" value="1"/>
</dbReference>
<dbReference type="Gene3D" id="3.40.190.10">
    <property type="entry name" value="Periplasmic binding protein-like II"/>
    <property type="match status" value="1"/>
</dbReference>
<protein>
    <submittedName>
        <fullName evidence="5">LacI family transcriptional regulator</fullName>
    </submittedName>
</protein>
<reference evidence="5 6" key="1">
    <citation type="submission" date="2016-06" db="EMBL/GenBank/DDBJ databases">
        <title>Draft genome of Haemophilus haemolyticus CCUG 24149.</title>
        <authorList>
            <person name="Engstrom-Jakobsson H."/>
            <person name="Salva-Serra F."/>
            <person name="Thorell K."/>
            <person name="Gonzales-Siles L."/>
            <person name="Karlsson R."/>
            <person name="Boulund F."/>
            <person name="Engstrand L."/>
            <person name="Kristiansson E."/>
            <person name="Moore E."/>
        </authorList>
    </citation>
    <scope>NUCLEOTIDE SEQUENCE [LARGE SCALE GENOMIC DNA]</scope>
    <source>
        <strain evidence="5 6">CCUG 24149</strain>
    </source>
</reference>
<dbReference type="GO" id="GO:0000976">
    <property type="term" value="F:transcription cis-regulatory region binding"/>
    <property type="evidence" value="ECO:0007669"/>
    <property type="project" value="TreeGrafter"/>
</dbReference>
<dbReference type="PRINTS" id="PR00036">
    <property type="entry name" value="HTHLACI"/>
</dbReference>
<evidence type="ECO:0000256" key="3">
    <source>
        <dbReference type="ARBA" id="ARBA00023163"/>
    </source>
</evidence>
<organism evidence="5 6">
    <name type="scientific">Haemophilus haemolyticus</name>
    <dbReference type="NCBI Taxonomy" id="726"/>
    <lineage>
        <taxon>Bacteria</taxon>
        <taxon>Pseudomonadati</taxon>
        <taxon>Pseudomonadota</taxon>
        <taxon>Gammaproteobacteria</taxon>
        <taxon>Pasteurellales</taxon>
        <taxon>Pasteurellaceae</taxon>
        <taxon>Haemophilus</taxon>
    </lineage>
</organism>
<dbReference type="InterPro" id="IPR000843">
    <property type="entry name" value="HTH_LacI"/>
</dbReference>
<gene>
    <name evidence="5" type="ORF">A9Z62_02460</name>
</gene>
<dbReference type="InterPro" id="IPR028082">
    <property type="entry name" value="Peripla_BP_I"/>
</dbReference>
<dbReference type="PANTHER" id="PTHR30146:SF138">
    <property type="entry name" value="TRANSCRIPTIONAL REGULATORY PROTEIN"/>
    <property type="match status" value="1"/>
</dbReference>
<feature type="domain" description="HTH lacI-type" evidence="4">
    <location>
        <begin position="2"/>
        <end position="56"/>
    </location>
</feature>
<comment type="caution">
    <text evidence="5">The sequence shown here is derived from an EMBL/GenBank/DDBJ whole genome shotgun (WGS) entry which is preliminary data.</text>
</comment>
<evidence type="ECO:0000256" key="1">
    <source>
        <dbReference type="ARBA" id="ARBA00023015"/>
    </source>
</evidence>
<evidence type="ECO:0000313" key="5">
    <source>
        <dbReference type="EMBL" id="OBX46118.1"/>
    </source>
</evidence>
<evidence type="ECO:0000313" key="6">
    <source>
        <dbReference type="Proteomes" id="UP000092611"/>
    </source>
</evidence>
<dbReference type="GO" id="GO:0003700">
    <property type="term" value="F:DNA-binding transcription factor activity"/>
    <property type="evidence" value="ECO:0007669"/>
    <property type="project" value="TreeGrafter"/>
</dbReference>
<dbReference type="PROSITE" id="PS00356">
    <property type="entry name" value="HTH_LACI_1"/>
    <property type="match status" value="1"/>
</dbReference>
<dbReference type="Pfam" id="PF00356">
    <property type="entry name" value="LacI"/>
    <property type="match status" value="1"/>
</dbReference>
<accession>A0A1B8PE16</accession>
<dbReference type="PANTHER" id="PTHR30146">
    <property type="entry name" value="LACI-RELATED TRANSCRIPTIONAL REPRESSOR"/>
    <property type="match status" value="1"/>
</dbReference>
<dbReference type="EMBL" id="LZDL01000027">
    <property type="protein sequence ID" value="OBX46118.1"/>
    <property type="molecule type" value="Genomic_DNA"/>
</dbReference>
<dbReference type="InterPro" id="IPR010982">
    <property type="entry name" value="Lambda_DNA-bd_dom_sf"/>
</dbReference>
<dbReference type="SUPFAM" id="SSF53822">
    <property type="entry name" value="Periplasmic binding protein-like I"/>
    <property type="match status" value="1"/>
</dbReference>
<sequence>MATIKDIAKEAGVSLGTVSNVLNKKHNVSLEKINLVNDAIKKLGYQKNIQASFLKSGGSNQIAVIFPSISSPEYYLLYESLEGHFSPKGYQLNIYLTDNNPSKERLFLEKVSGEGASFLIVVSCLPDANEYKQYFDVKSVKIIFLYREIKNAKYYLGFDYKSILANIIKEIKGIGDKRIGIVSNKKYKIKEDVELVYCSFKHPFDVVKFIRDEHLSSIVTLNIFHAEEIYNAFYFCNQSPPQIYTISHQFSHDERFISYYINYDFIIRNIIHIIEGERLELSHQDKGFLFKKSDILHSSLRILAISSPSIEALRKILPHFKRQTGIQVQIDTVPFISISEVLTNPKQAKQYDIVRLDMERLPLLASYLQPFNFIQQAELASHYSNNLIKRFCLVNDQLYAIPFDPSIQVLFYHKAIFDDMITQRLFYEQYKTDLMPPRTFEEFNRIARFFDHNLMLKSPIRYGTALIDNPEILALEFLVRYYSLANKPILAQDVSAFSREIAFRVLENLAELKDNAVLLHGSWWDKAVECFEKKETAMLMIYSNHYSHLSHNMPSSIGCAPVPGNMPLIGGGSLAIVKGCEKYEEVRLFFEWFLNDEIHDRYVRLGGVSARKNVLMNQALIKQSPWISLIEKINFNGVRENVDAKGHAIDLVKIEKQIGLILFAFLNNQFNTDVAVEKIANIFRNI</sequence>
<proteinExistence type="predicted"/>
<dbReference type="Gene3D" id="1.10.260.40">
    <property type="entry name" value="lambda repressor-like DNA-binding domains"/>
    <property type="match status" value="1"/>
</dbReference>
<dbReference type="PATRIC" id="fig|726.55.peg.1512"/>
<keyword evidence="1" id="KW-0805">Transcription regulation</keyword>
<dbReference type="SUPFAM" id="SSF53850">
    <property type="entry name" value="Periplasmic binding protein-like II"/>
    <property type="match status" value="1"/>
</dbReference>
<keyword evidence="2" id="KW-0238">DNA-binding</keyword>
<name>A0A1B8PE16_HAEHA</name>
<dbReference type="OrthoDB" id="9808332at2"/>
<dbReference type="AlphaFoldDB" id="A0A1B8PE16"/>